<dbReference type="AlphaFoldDB" id="A0A1G6WUK3"/>
<keyword evidence="2" id="KW-1185">Reference proteome</keyword>
<evidence type="ECO:0000313" key="1">
    <source>
        <dbReference type="EMBL" id="SDD69494.1"/>
    </source>
</evidence>
<sequence length="166" mass="16786">MPSPTLSREDAASRVTAFVYGNVVALASLVPLTREDAEIGRSALIVLGAAVATFVAHAFAESAGRRVRSDERLTARQLVDEVRDSVPVLTAGAVCAVVLAAAWAGGLPGHLAVLAAEGWVLLRLAATGPIVGAIRGTAVSMRTLLAGVGLALVGACVTGAKLALTH</sequence>
<accession>A0A1G6WUK3</accession>
<organism evidence="1 2">
    <name type="scientific">Nocardioides lianchengensis</name>
    <dbReference type="NCBI Taxonomy" id="1045774"/>
    <lineage>
        <taxon>Bacteria</taxon>
        <taxon>Bacillati</taxon>
        <taxon>Actinomycetota</taxon>
        <taxon>Actinomycetes</taxon>
        <taxon>Propionibacteriales</taxon>
        <taxon>Nocardioidaceae</taxon>
        <taxon>Nocardioides</taxon>
    </lineage>
</organism>
<dbReference type="RefSeq" id="WP_211753046.1">
    <property type="nucleotide sequence ID" value="NZ_FMZM01000010.1"/>
</dbReference>
<evidence type="ECO:0000313" key="2">
    <source>
        <dbReference type="Proteomes" id="UP000199034"/>
    </source>
</evidence>
<evidence type="ECO:0008006" key="3">
    <source>
        <dbReference type="Google" id="ProtNLM"/>
    </source>
</evidence>
<reference evidence="1 2" key="1">
    <citation type="submission" date="2016-10" db="EMBL/GenBank/DDBJ databases">
        <authorList>
            <person name="de Groot N.N."/>
        </authorList>
    </citation>
    <scope>NUCLEOTIDE SEQUENCE [LARGE SCALE GENOMIC DNA]</scope>
    <source>
        <strain evidence="1 2">CGMCC 4.6858</strain>
    </source>
</reference>
<gene>
    <name evidence="1" type="ORF">SAMN05421872_11063</name>
</gene>
<dbReference type="Proteomes" id="UP000199034">
    <property type="component" value="Unassembled WGS sequence"/>
</dbReference>
<protein>
    <recommendedName>
        <fullName evidence="3">Integral membrane protein</fullName>
    </recommendedName>
</protein>
<name>A0A1G6WUK3_9ACTN</name>
<dbReference type="EMBL" id="FMZM01000010">
    <property type="protein sequence ID" value="SDD69494.1"/>
    <property type="molecule type" value="Genomic_DNA"/>
</dbReference>
<proteinExistence type="predicted"/>